<protein>
    <recommendedName>
        <fullName evidence="1">Endonuclease GajA/Old nuclease/RecF-like AAA domain-containing protein</fullName>
    </recommendedName>
</protein>
<evidence type="ECO:0000259" key="1">
    <source>
        <dbReference type="Pfam" id="PF13175"/>
    </source>
</evidence>
<dbReference type="InterPro" id="IPR051396">
    <property type="entry name" value="Bact_Antivir_Def_Nuclease"/>
</dbReference>
<dbReference type="Gene3D" id="3.40.50.300">
    <property type="entry name" value="P-loop containing nucleotide triphosphate hydrolases"/>
    <property type="match status" value="1"/>
</dbReference>
<proteinExistence type="predicted"/>
<dbReference type="RefSeq" id="WP_060629627.1">
    <property type="nucleotide sequence ID" value="NZ_NFEL01000048.1"/>
</dbReference>
<reference evidence="2 3" key="1">
    <citation type="submission" date="2016-10" db="EMBL/GenBank/DDBJ databases">
        <title>Comparative genomics of Bacillus thuringiensis reveals a path to pathogens against multiple invertebrate hosts.</title>
        <authorList>
            <person name="Zheng J."/>
            <person name="Gao Q."/>
            <person name="Liu H."/>
            <person name="Peng D."/>
            <person name="Ruan L."/>
            <person name="Sun M."/>
        </authorList>
    </citation>
    <scope>NUCLEOTIDE SEQUENCE [LARGE SCALE GENOMIC DNA]</scope>
    <source>
        <strain evidence="2">CTC</strain>
    </source>
</reference>
<dbReference type="GO" id="GO:0005524">
    <property type="term" value="F:ATP binding"/>
    <property type="evidence" value="ECO:0007669"/>
    <property type="project" value="InterPro"/>
</dbReference>
<dbReference type="AlphaFoldDB" id="A0A243GH58"/>
<dbReference type="SUPFAM" id="SSF52540">
    <property type="entry name" value="P-loop containing nucleoside triphosphate hydrolases"/>
    <property type="match status" value="1"/>
</dbReference>
<dbReference type="GO" id="GO:0016887">
    <property type="term" value="F:ATP hydrolysis activity"/>
    <property type="evidence" value="ECO:0007669"/>
    <property type="project" value="InterPro"/>
</dbReference>
<dbReference type="InterPro" id="IPR027417">
    <property type="entry name" value="P-loop_NTPase"/>
</dbReference>
<dbReference type="EMBL" id="NFEL01000048">
    <property type="protein sequence ID" value="OUA06773.1"/>
    <property type="molecule type" value="Genomic_DNA"/>
</dbReference>
<dbReference type="PANTHER" id="PTHR43581">
    <property type="entry name" value="ATP/GTP PHOSPHATASE"/>
    <property type="match status" value="1"/>
</dbReference>
<organism evidence="2 3">
    <name type="scientific">Bacillus thuringiensis subsp. finitimus</name>
    <dbReference type="NCBI Taxonomy" id="29337"/>
    <lineage>
        <taxon>Bacteria</taxon>
        <taxon>Bacillati</taxon>
        <taxon>Bacillota</taxon>
        <taxon>Bacilli</taxon>
        <taxon>Bacillales</taxon>
        <taxon>Bacillaceae</taxon>
        <taxon>Bacillus</taxon>
        <taxon>Bacillus cereus group</taxon>
    </lineage>
</organism>
<dbReference type="Proteomes" id="UP000195030">
    <property type="component" value="Unassembled WGS sequence"/>
</dbReference>
<comment type="caution">
    <text evidence="2">The sequence shown here is derived from an EMBL/GenBank/DDBJ whole genome shotgun (WGS) entry which is preliminary data.</text>
</comment>
<accession>A0A243GH58</accession>
<dbReference type="Pfam" id="PF13175">
    <property type="entry name" value="AAA_15"/>
    <property type="match status" value="1"/>
</dbReference>
<gene>
    <name evidence="2" type="ORF">BK772_19570</name>
</gene>
<name>A0A243GH58_BACTF</name>
<feature type="domain" description="Endonuclease GajA/Old nuclease/RecF-like AAA" evidence="1">
    <location>
        <begin position="1"/>
        <end position="348"/>
    </location>
</feature>
<evidence type="ECO:0000313" key="2">
    <source>
        <dbReference type="EMBL" id="OUA06773.1"/>
    </source>
</evidence>
<evidence type="ECO:0000313" key="3">
    <source>
        <dbReference type="Proteomes" id="UP000195030"/>
    </source>
</evidence>
<dbReference type="InterPro" id="IPR041685">
    <property type="entry name" value="AAA_GajA/Old/RecF-like"/>
</dbReference>
<dbReference type="PANTHER" id="PTHR43581:SF2">
    <property type="entry name" value="EXCINUCLEASE ATPASE SUBUNIT"/>
    <property type="match status" value="1"/>
</dbReference>
<sequence>MKINSVYIEELFNIKQQTIYFKEPDVDYFGNLKISIIVGENGTCKTSILKFFAEALALPAASRKYRDSLNKGFNIEYKIDNDDYEIGNCISKEKPLQDTKIRIPNKYPANVIVSTTALNGKFSSKDKVGRYTEYIYSGPLKSATIDILSALRDPGLEKYVKDLISLIGCSVKYRIVMPEEEVLRNIINKKGNRLGISASDSKISDFLKRHESIGSKESDVEEKRLHRRVTIKKSSRKIIINPMDIDDLWMECIEYFNKNNINLDLRIELYNLHSDEWIDIKDMSSGEQAMFDRFFSLLLSIKNNSLVLIDEPETHLHPRWAREYIHMLTKLFSDFKAHIILATHSPFITADVPSECIVGLIKDEGTRDVKQYEVNSATLGGNPVNILDEVFRLNNYTGSFSEEIIKDIKKCLENGDSEKALKMFNDLGVTISKYALFNELKNKLLGDIQ</sequence>